<keyword evidence="4" id="KW-0808">Transferase</keyword>
<dbReference type="SMART" id="SM00220">
    <property type="entry name" value="S_TKc"/>
    <property type="match status" value="1"/>
</dbReference>
<dbReference type="CDD" id="cd14014">
    <property type="entry name" value="STKc_PknB_like"/>
    <property type="match status" value="1"/>
</dbReference>
<dbReference type="AlphaFoldDB" id="A0A0C1VQ13"/>
<sequence length="714" mass="80152">MDDQSKNNSINKDSNGDKTKIVKTQKRENTNDKMGNINNEGSAQNNNETNTKVSHNQNTIPPVGNPHSNFENSAHKKRPDSLLGETIKNRYEIESLIGHGGLCDVFLAKDKILESSGSDTPYVALKVLQNEYASQPETARMLIREAQQTQKLSHPNIIRVYDFGVDGDIYFLVMEYVDGETLEGIIQRSRPDGLRYNAALSILNQTLDALSYAHSLGVVHADLKPANVILTSEGKVKLLDFGVSKTQQLRHDQYAAKRKSQDTDTLGYTPNYASLDILSGKEPKFSDDLFAFFCITFELLSCKHPYGRTPAGEALKKGIKVRKPANLPFSKWSLFANAFTTGTVPQGLNCVDIKTRLNTNRWPLYSGIAATIALLAALGMFYQQQQGTISKLNLALAEKEQTIELAEQLLNTLPEDTKALIDDKQGLHPVIEAGFLRLYKPHLLGEFESKIDDVLNSDVTTYPNYDQIESILQQAKVYYPDSHKIEVLALDIQSSKHSTLLSIARQINSHLEKSVYAQVEGEKSIYDLKKELQEIHQEYPFTPSSLASEVFGQHLNDALQLRDAAALVTLIKVGNTFFSESEEHQENLAFSNAMKDAVLEMKLYETAKDSTNPLAFPSDAARLLYQEEFEGLHYRLKQARTTVNLDKLVKDIDAFAENFPPGFQDINDLRFQTADKYLQFSDILLNKRKSKSARRAMKKANELLKRLESDAEQS</sequence>
<keyword evidence="4" id="KW-0723">Serine/threonine-protein kinase</keyword>
<feature type="region of interest" description="Disordered" evidence="1">
    <location>
        <begin position="1"/>
        <end position="81"/>
    </location>
</feature>
<protein>
    <submittedName>
        <fullName evidence="4">Serine/threonine protein kinase</fullName>
    </submittedName>
</protein>
<dbReference type="InterPro" id="IPR008271">
    <property type="entry name" value="Ser/Thr_kinase_AS"/>
</dbReference>
<evidence type="ECO:0000256" key="2">
    <source>
        <dbReference type="SAM" id="Phobius"/>
    </source>
</evidence>
<dbReference type="InterPro" id="IPR053235">
    <property type="entry name" value="Ser_Thr_kinase"/>
</dbReference>
<evidence type="ECO:0000259" key="3">
    <source>
        <dbReference type="PROSITE" id="PS50011"/>
    </source>
</evidence>
<keyword evidence="2" id="KW-0472">Membrane</keyword>
<dbReference type="Gene3D" id="1.10.510.10">
    <property type="entry name" value="Transferase(Phosphotransferase) domain 1"/>
    <property type="match status" value="1"/>
</dbReference>
<dbReference type="Gene3D" id="3.30.200.20">
    <property type="entry name" value="Phosphorylase Kinase, domain 1"/>
    <property type="match status" value="1"/>
</dbReference>
<feature type="compositionally biased region" description="Polar residues" evidence="1">
    <location>
        <begin position="1"/>
        <end position="13"/>
    </location>
</feature>
<dbReference type="PROSITE" id="PS00108">
    <property type="entry name" value="PROTEIN_KINASE_ST"/>
    <property type="match status" value="1"/>
</dbReference>
<dbReference type="PROSITE" id="PS50011">
    <property type="entry name" value="PROTEIN_KINASE_DOM"/>
    <property type="match status" value="1"/>
</dbReference>
<gene>
    <name evidence="4" type="ORF">H735_17520</name>
</gene>
<keyword evidence="2" id="KW-0812">Transmembrane</keyword>
<feature type="transmembrane region" description="Helical" evidence="2">
    <location>
        <begin position="362"/>
        <end position="382"/>
    </location>
</feature>
<organism evidence="4 5">
    <name type="scientific">Vibrio owensii CAIM 1854 = LMG 25443</name>
    <dbReference type="NCBI Taxonomy" id="1229493"/>
    <lineage>
        <taxon>Bacteria</taxon>
        <taxon>Pseudomonadati</taxon>
        <taxon>Pseudomonadota</taxon>
        <taxon>Gammaproteobacteria</taxon>
        <taxon>Vibrionales</taxon>
        <taxon>Vibrionaceae</taxon>
        <taxon>Vibrio</taxon>
    </lineage>
</organism>
<dbReference type="InterPro" id="IPR011009">
    <property type="entry name" value="Kinase-like_dom_sf"/>
</dbReference>
<dbReference type="PATRIC" id="fig|1229493.5.peg.2661"/>
<feature type="domain" description="Protein kinase" evidence="3">
    <location>
        <begin position="91"/>
        <end position="431"/>
    </location>
</feature>
<evidence type="ECO:0000256" key="1">
    <source>
        <dbReference type="SAM" id="MobiDB-lite"/>
    </source>
</evidence>
<keyword evidence="4" id="KW-0418">Kinase</keyword>
<proteinExistence type="predicted"/>
<dbReference type="SUPFAM" id="SSF56112">
    <property type="entry name" value="Protein kinase-like (PK-like)"/>
    <property type="match status" value="1"/>
</dbReference>
<dbReference type="GO" id="GO:0004674">
    <property type="term" value="F:protein serine/threonine kinase activity"/>
    <property type="evidence" value="ECO:0007669"/>
    <property type="project" value="UniProtKB-KW"/>
</dbReference>
<feature type="compositionally biased region" description="Basic and acidic residues" evidence="1">
    <location>
        <begin position="14"/>
        <end position="31"/>
    </location>
</feature>
<evidence type="ECO:0000313" key="4">
    <source>
        <dbReference type="EMBL" id="KIF51948.1"/>
    </source>
</evidence>
<feature type="compositionally biased region" description="Polar residues" evidence="1">
    <location>
        <begin position="32"/>
        <end position="72"/>
    </location>
</feature>
<dbReference type="PANTHER" id="PTHR24361">
    <property type="entry name" value="MITOGEN-ACTIVATED KINASE KINASE KINASE"/>
    <property type="match status" value="1"/>
</dbReference>
<dbReference type="GO" id="GO:0005524">
    <property type="term" value="F:ATP binding"/>
    <property type="evidence" value="ECO:0007669"/>
    <property type="project" value="InterPro"/>
</dbReference>
<keyword evidence="2" id="KW-1133">Transmembrane helix</keyword>
<dbReference type="GO" id="GO:0005737">
    <property type="term" value="C:cytoplasm"/>
    <property type="evidence" value="ECO:0007669"/>
    <property type="project" value="TreeGrafter"/>
</dbReference>
<evidence type="ECO:0000313" key="5">
    <source>
        <dbReference type="Proteomes" id="UP000031586"/>
    </source>
</evidence>
<reference evidence="4 5" key="1">
    <citation type="submission" date="2014-07" db="EMBL/GenBank/DDBJ databases">
        <title>Unique and conserved regions in Vibrio harveyi and related species in comparison with the shrimp pathogen Vibrio harveyi CAIM 1792.</title>
        <authorList>
            <person name="Espinoza-Valles I."/>
            <person name="Vora G."/>
            <person name="Leekitcharoenphon P."/>
            <person name="Ussery D."/>
            <person name="Hoj L."/>
            <person name="Gomez-Gil B."/>
        </authorList>
    </citation>
    <scope>NUCLEOTIDE SEQUENCE [LARGE SCALE GENOMIC DNA]</scope>
    <source>
        <strain evidence="5">CAIM 1854 / LMG 25443</strain>
    </source>
</reference>
<dbReference type="InterPro" id="IPR000719">
    <property type="entry name" value="Prot_kinase_dom"/>
</dbReference>
<dbReference type="EMBL" id="JPRD01000028">
    <property type="protein sequence ID" value="KIF51948.1"/>
    <property type="molecule type" value="Genomic_DNA"/>
</dbReference>
<dbReference type="Pfam" id="PF00069">
    <property type="entry name" value="Pkinase"/>
    <property type="match status" value="1"/>
</dbReference>
<dbReference type="RefSeq" id="WP_020196292.1">
    <property type="nucleotide sequence ID" value="NZ_BAOH01000051.1"/>
</dbReference>
<accession>A0A0C1VQ13</accession>
<dbReference type="Proteomes" id="UP000031586">
    <property type="component" value="Unassembled WGS sequence"/>
</dbReference>
<comment type="caution">
    <text evidence="4">The sequence shown here is derived from an EMBL/GenBank/DDBJ whole genome shotgun (WGS) entry which is preliminary data.</text>
</comment>
<name>A0A0C1VQ13_9VIBR</name>